<dbReference type="GO" id="GO:0005992">
    <property type="term" value="P:trehalose biosynthetic process"/>
    <property type="evidence" value="ECO:0007669"/>
    <property type="project" value="InterPro"/>
</dbReference>
<dbReference type="CDD" id="cd01627">
    <property type="entry name" value="HAD_TPP"/>
    <property type="match status" value="1"/>
</dbReference>
<dbReference type="SUPFAM" id="SSF53187">
    <property type="entry name" value="Zn-dependent exopeptidases"/>
    <property type="match status" value="1"/>
</dbReference>
<dbReference type="NCBIfam" id="TIGR01484">
    <property type="entry name" value="HAD-SF-IIB"/>
    <property type="match status" value="1"/>
</dbReference>
<dbReference type="Pfam" id="PF02358">
    <property type="entry name" value="Trehalose_PPase"/>
    <property type="match status" value="1"/>
</dbReference>
<dbReference type="EMBL" id="JAANIT010000104">
    <property type="protein sequence ID" value="KAG1552158.1"/>
    <property type="molecule type" value="Genomic_DNA"/>
</dbReference>
<dbReference type="InterPro" id="IPR006379">
    <property type="entry name" value="HAD-SF_hydro_IIB"/>
</dbReference>
<dbReference type="Pfam" id="PF18266">
    <property type="entry name" value="Ncstrn_small"/>
    <property type="match status" value="1"/>
</dbReference>
<dbReference type="GO" id="GO:0004805">
    <property type="term" value="F:trehalose-phosphatase activity"/>
    <property type="evidence" value="ECO:0007669"/>
    <property type="project" value="TreeGrafter"/>
</dbReference>
<dbReference type="OrthoDB" id="755951at2759"/>
<dbReference type="GO" id="GO:0003825">
    <property type="term" value="F:alpha,alpha-trehalose-phosphate synthase (UDP-forming) activity"/>
    <property type="evidence" value="ECO:0007669"/>
    <property type="project" value="TreeGrafter"/>
</dbReference>
<dbReference type="Gene3D" id="3.40.50.2000">
    <property type="entry name" value="Glycogen Phosphorylase B"/>
    <property type="match status" value="2"/>
</dbReference>
<dbReference type="FunFam" id="3.40.50.1000:FF:000052">
    <property type="entry name" value="Alpha,alpha-trehalose-phosphate synthase [UDP-forming] 6"/>
    <property type="match status" value="1"/>
</dbReference>
<comment type="caution">
    <text evidence="5">The sequence shown here is derived from an EMBL/GenBank/DDBJ whole genome shotgun (WGS) entry which is preliminary data.</text>
</comment>
<dbReference type="NCBIfam" id="NF011071">
    <property type="entry name" value="PRK14501.1"/>
    <property type="match status" value="1"/>
</dbReference>
<dbReference type="Gene3D" id="3.30.70.1020">
    <property type="entry name" value="Trehalose-6-phosphate phosphatase related protein, domain 2"/>
    <property type="match status" value="1"/>
</dbReference>
<dbReference type="InterPro" id="IPR003337">
    <property type="entry name" value="Trehalose_PPase"/>
</dbReference>
<evidence type="ECO:0000313" key="6">
    <source>
        <dbReference type="Proteomes" id="UP000717996"/>
    </source>
</evidence>
<name>A0A9P6YM70_RHIOR</name>
<evidence type="ECO:0000256" key="2">
    <source>
        <dbReference type="ARBA" id="ARBA00006330"/>
    </source>
</evidence>
<comment type="similarity">
    <text evidence="2">In the C-terminal section; belongs to the trehalose phosphatase family.</text>
</comment>
<dbReference type="InterPro" id="IPR036412">
    <property type="entry name" value="HAD-like_sf"/>
</dbReference>
<dbReference type="SUPFAM" id="SSF56784">
    <property type="entry name" value="HAD-like"/>
    <property type="match status" value="1"/>
</dbReference>
<proteinExistence type="inferred from homology"/>
<comment type="similarity">
    <text evidence="1">In the N-terminal section; belongs to the glycosyltransferase 20 family.</text>
</comment>
<feature type="region of interest" description="Disordered" evidence="3">
    <location>
        <begin position="42"/>
        <end position="74"/>
    </location>
</feature>
<dbReference type="GO" id="GO:0005829">
    <property type="term" value="C:cytosol"/>
    <property type="evidence" value="ECO:0007669"/>
    <property type="project" value="TreeGrafter"/>
</dbReference>
<feature type="domain" description="Nicastrin small lobe" evidence="4">
    <location>
        <begin position="861"/>
        <end position="1026"/>
    </location>
</feature>
<protein>
    <recommendedName>
        <fullName evidence="4">Nicastrin small lobe domain-containing protein</fullName>
    </recommendedName>
</protein>
<dbReference type="PANTHER" id="PTHR10788">
    <property type="entry name" value="TREHALOSE-6-PHOSPHATE SYNTHASE"/>
    <property type="match status" value="1"/>
</dbReference>
<accession>A0A9P6YM70</accession>
<dbReference type="Pfam" id="PF00982">
    <property type="entry name" value="Glyco_transf_20"/>
    <property type="match status" value="1"/>
</dbReference>
<reference evidence="5" key="1">
    <citation type="journal article" date="2020" name="Microb. Genom.">
        <title>Genetic diversity of clinical and environmental Mucorales isolates obtained from an investigation of mucormycosis cases among solid organ transplant recipients.</title>
        <authorList>
            <person name="Nguyen M.H."/>
            <person name="Kaul D."/>
            <person name="Muto C."/>
            <person name="Cheng S.J."/>
            <person name="Richter R.A."/>
            <person name="Bruno V.M."/>
            <person name="Liu G."/>
            <person name="Beyhan S."/>
            <person name="Sundermann A.J."/>
            <person name="Mounaud S."/>
            <person name="Pasculle A.W."/>
            <person name="Nierman W.C."/>
            <person name="Driscoll E."/>
            <person name="Cumbie R."/>
            <person name="Clancy C.J."/>
            <person name="Dupont C.L."/>
        </authorList>
    </citation>
    <scope>NUCLEOTIDE SEQUENCE</scope>
    <source>
        <strain evidence="5">GL16</strain>
    </source>
</reference>
<dbReference type="Pfam" id="PF05450">
    <property type="entry name" value="Nicastrin"/>
    <property type="match status" value="1"/>
</dbReference>
<dbReference type="InterPro" id="IPR041084">
    <property type="entry name" value="Ncstrn_small"/>
</dbReference>
<evidence type="ECO:0000313" key="5">
    <source>
        <dbReference type="EMBL" id="KAG1552158.1"/>
    </source>
</evidence>
<dbReference type="Gene3D" id="3.40.630.10">
    <property type="entry name" value="Zn peptidases"/>
    <property type="match status" value="1"/>
</dbReference>
<dbReference type="NCBIfam" id="TIGR00685">
    <property type="entry name" value="T6PP"/>
    <property type="match status" value="1"/>
</dbReference>
<dbReference type="SUPFAM" id="SSF53756">
    <property type="entry name" value="UDP-Glycosyltransferase/glycogen phosphorylase"/>
    <property type="match status" value="1"/>
</dbReference>
<evidence type="ECO:0000256" key="3">
    <source>
        <dbReference type="SAM" id="MobiDB-lite"/>
    </source>
</evidence>
<dbReference type="FunFam" id="3.30.70.1020:FF:000002">
    <property type="entry name" value="Trehalose-6-phosphate synthase 2"/>
    <property type="match status" value="1"/>
</dbReference>
<dbReference type="FunFam" id="3.40.50.2000:FF:000036">
    <property type="entry name" value="Alpha,alpha-trehalose-phosphate synthase subunit Tps2"/>
    <property type="match status" value="1"/>
</dbReference>
<evidence type="ECO:0000259" key="4">
    <source>
        <dbReference type="Pfam" id="PF18266"/>
    </source>
</evidence>
<dbReference type="Gene3D" id="3.40.50.1000">
    <property type="entry name" value="HAD superfamily/HAD-like"/>
    <property type="match status" value="1"/>
</dbReference>
<dbReference type="Proteomes" id="UP000717996">
    <property type="component" value="Unassembled WGS sequence"/>
</dbReference>
<dbReference type="InterPro" id="IPR023214">
    <property type="entry name" value="HAD_sf"/>
</dbReference>
<organism evidence="5 6">
    <name type="scientific">Rhizopus oryzae</name>
    <name type="common">Mucormycosis agent</name>
    <name type="synonym">Rhizopus arrhizus var. delemar</name>
    <dbReference type="NCBI Taxonomy" id="64495"/>
    <lineage>
        <taxon>Eukaryota</taxon>
        <taxon>Fungi</taxon>
        <taxon>Fungi incertae sedis</taxon>
        <taxon>Mucoromycota</taxon>
        <taxon>Mucoromycotina</taxon>
        <taxon>Mucoromycetes</taxon>
        <taxon>Mucorales</taxon>
        <taxon>Mucorineae</taxon>
        <taxon>Rhizopodaceae</taxon>
        <taxon>Rhizopus</taxon>
    </lineage>
</organism>
<gene>
    <name evidence="5" type="ORF">G6F51_001408</name>
</gene>
<evidence type="ECO:0000256" key="1">
    <source>
        <dbReference type="ARBA" id="ARBA00005409"/>
    </source>
</evidence>
<dbReference type="PANTHER" id="PTHR10788:SF123">
    <property type="entry name" value="TREHALOSE-PHOSPHATASE"/>
    <property type="match status" value="1"/>
</dbReference>
<sequence length="1430" mass="160285">MSSLTAENVANYLPLLGQSPHIKGRIINVTHQIPYNILRAQHNDNQLPPSPPRSPCSKYTPPSIEPTSSSDPVAAAPISKLARHHRRGNTLRMRFHAADWTVVERRGHQALYAGLQSLRKDYETVHIGWTGPVKEQGTQKSITSNQMALEDKIKLQALLWDTGRIVPIFLDEKSHGHYEGYCKQVLWPLFHYLVQSTSNGSLVEKSQWSDYVAVNRQFADTIIENYQPNDIIFINDYHLLLVPEMIREKLPEAAIGIFIHATFPSSEIFRCLQTRKEILNGILGANLVGFQTYSYARHFISSCTRVLGCETTQVGVNHHGAQILVGTFPIGVDCNRVTQFCKQPGVLPKMDAIRDMHSGKKIIAGRDKLDSTKGILQKLHAFETFLRNYPEWHHKVVLIQVATPTHGDHSRLEAKISETVSHINGKYGSLQHTPIHYYHQDIDRDEYYALLSVADLALITCSRDGMNTTSFEYTLCQHQKSEPGQLILSEFAGTAGSMGAAILVNPWDYAEVAKSMNDALVMSLDEKVTRHEQLYKHVTSRTADFWAHSFVKQLVTVSQQQDLQSHATPTLDNQRLLDDYRTSKKRIMFFDYDGTLTPIVAMPSDATPSLEMIRALQILCHDPNNIIWVISGRDQATLDDWIGSNIQKINLSAEHGCYIKSVGSDGWESIVDGLDMSWKADVIEIFDYYTERTQGSFVEHKKSSITWHYRQADAEYGAFQAKECQNHLENAIVSKYPVEILVGKKNLEVRPMSINKGEIVKRILSKNPNADLVICAGDDKTDEDMFRALSSIHQKASGIWPAPNAHLYSITVGPSEKKTFANWHVNTPQEIIQMLESLAKSTEDIATTLYPHIYNDLSNWPCVRLLNATSTIGCHAPKKKTGVLYQADSQQDLEDLTAHKISSDIAVLLPLELLTTDNIQQLSLYNSVIGIITLITNTTQASSPDSTCPNCEFGLYANDSDAHQWNQGALNLIEQNFDIPIFAIKPTDTTSRQVYDQITKAASYNREKQYNQYPLKAVDFDLFMWAAVDSETCLRRGWCQPVGGFSVYSTSSLDIAADDNKPIIVISANLDSRALFHDLVIGSTKDISGLVTVLAIADALSRAPIPSDSLQKHVLYTLFTAESWGFAGSQRFVKDVVSDFQCTNATRAVACPYTDAPCTFPCVRNLDFKRIQFDRIETIYEFQSVSGIDSNYTNEYYIHVDNVELNQPLLSSLQNYSNLKAAHSDGLQRKLPPSSAMSFLQQNRNIRAAVITDYQSQFGKYYNSDLDYELDLTMMTRSICGLVNSTANAIYKEASNTTSSSSISADCTLISNLLECLTSNFSCPFMQNYFNVSDVTTFSHYASVFSFKNPEPRLLPRFVFSFLSGVNGKTTNSTCATIQDCSTGEYCILQKCTKSLTNYHDAYGTGLQYDESKNIVKVVDSTKGTWTEST</sequence>
<dbReference type="CDD" id="cd03788">
    <property type="entry name" value="GT20_TPS"/>
    <property type="match status" value="1"/>
</dbReference>
<dbReference type="InterPro" id="IPR001830">
    <property type="entry name" value="Glyco_trans_20"/>
</dbReference>
<dbReference type="GO" id="GO:0005946">
    <property type="term" value="C:alpha,alpha-trehalose-phosphate synthase complex (UDP-forming)"/>
    <property type="evidence" value="ECO:0007669"/>
    <property type="project" value="TreeGrafter"/>
</dbReference>